<gene>
    <name evidence="4" type="ORF">HF878_07035</name>
</gene>
<dbReference type="SUPFAM" id="SSF56672">
    <property type="entry name" value="DNA/RNA polymerases"/>
    <property type="match status" value="1"/>
</dbReference>
<dbReference type="GO" id="GO:0003684">
    <property type="term" value="F:damaged DNA binding"/>
    <property type="evidence" value="ECO:0007669"/>
    <property type="project" value="InterPro"/>
</dbReference>
<dbReference type="RefSeq" id="WP_170077619.1">
    <property type="nucleotide sequence ID" value="NZ_JABAFA010000023.1"/>
</dbReference>
<dbReference type="GO" id="GO:0003887">
    <property type="term" value="F:DNA-directed DNA polymerase activity"/>
    <property type="evidence" value="ECO:0007669"/>
    <property type="project" value="TreeGrafter"/>
</dbReference>
<dbReference type="Proteomes" id="UP000543804">
    <property type="component" value="Unassembled WGS sequence"/>
</dbReference>
<dbReference type="Gene3D" id="3.40.1170.60">
    <property type="match status" value="1"/>
</dbReference>
<evidence type="ECO:0000313" key="5">
    <source>
        <dbReference type="Proteomes" id="UP000543804"/>
    </source>
</evidence>
<sequence>MTERSYLIIDLKSFYASCECVMRGLDPMTTDLVVADEERGRGTICLAVSPSLKAKGVRNRCRLFEIPPHLHYITATPRMQLYLNYAAEIYSLYLDYFSKEDLFVYSVDEAFIDLTGYRMIYKRTPRETAKFLLREIERRLGFPATCGIGTNLYLAKIALDIQAKHAPDRIGALDEQTFRQTLWHHQPLTDFWRIGPGIARRLQRLGLRDMGAIAHAPFRKLRQAFGIDACILYDHAWGREPTTLAEIRAYRPATHSVATSQILPRDYTFQEGRIALIEMVDQLALDLTARRVVTKSVTLGIGFSRRQDLPLPPSGGTARLPESTNASSRLTAALLDLYQADVSPAHSIRRICLTANDVEPEAVQEISLFAPANGDVRERARQRSILNIQAKHGKNALLRGTDYLEAATRRERNEQIGGHKAYGDQETVLPRKDFPAVRRPAWTAGAAAEKRTRA</sequence>
<dbReference type="GO" id="GO:0009432">
    <property type="term" value="P:SOS response"/>
    <property type="evidence" value="ECO:0007669"/>
    <property type="project" value="TreeGrafter"/>
</dbReference>
<dbReference type="GO" id="GO:0006281">
    <property type="term" value="P:DNA repair"/>
    <property type="evidence" value="ECO:0007669"/>
    <property type="project" value="InterPro"/>
</dbReference>
<dbReference type="InterPro" id="IPR001126">
    <property type="entry name" value="UmuC"/>
</dbReference>
<dbReference type="AlphaFoldDB" id="A0A848BDC3"/>
<comment type="similarity">
    <text evidence="1">Belongs to the DNA polymerase type-Y family.</text>
</comment>
<dbReference type="PANTHER" id="PTHR11076">
    <property type="entry name" value="DNA REPAIR POLYMERASE UMUC / TRANSFERASE FAMILY MEMBER"/>
    <property type="match status" value="1"/>
</dbReference>
<dbReference type="GO" id="GO:0005829">
    <property type="term" value="C:cytosol"/>
    <property type="evidence" value="ECO:0007669"/>
    <property type="project" value="TreeGrafter"/>
</dbReference>
<evidence type="ECO:0000256" key="1">
    <source>
        <dbReference type="ARBA" id="ARBA00010945"/>
    </source>
</evidence>
<dbReference type="InterPro" id="IPR050116">
    <property type="entry name" value="DNA_polymerase-Y"/>
</dbReference>
<dbReference type="InterPro" id="IPR043128">
    <property type="entry name" value="Rev_trsase/Diguanyl_cyclase"/>
</dbReference>
<comment type="caution">
    <text evidence="4">The sequence shown here is derived from an EMBL/GenBank/DDBJ whole genome shotgun (WGS) entry which is preliminary data.</text>
</comment>
<evidence type="ECO:0000259" key="3">
    <source>
        <dbReference type="PROSITE" id="PS50173"/>
    </source>
</evidence>
<dbReference type="Gene3D" id="3.30.70.270">
    <property type="match status" value="1"/>
</dbReference>
<proteinExistence type="inferred from homology"/>
<dbReference type="InterPro" id="IPR017961">
    <property type="entry name" value="DNA_pol_Y-fam_little_finger"/>
</dbReference>
<dbReference type="PROSITE" id="PS50173">
    <property type="entry name" value="UMUC"/>
    <property type="match status" value="1"/>
</dbReference>
<protein>
    <submittedName>
        <fullName evidence="4">DNA repair protein</fullName>
    </submittedName>
</protein>
<accession>A0A848BDC3</accession>
<feature type="domain" description="UmuC" evidence="3">
    <location>
        <begin position="6"/>
        <end position="195"/>
    </location>
</feature>
<dbReference type="Pfam" id="PF00817">
    <property type="entry name" value="IMS"/>
    <property type="match status" value="1"/>
</dbReference>
<name>A0A848BDC3_9FIRM</name>
<evidence type="ECO:0000313" key="4">
    <source>
        <dbReference type="EMBL" id="NMD99227.1"/>
    </source>
</evidence>
<dbReference type="Pfam" id="PF11799">
    <property type="entry name" value="IMS_C"/>
    <property type="match status" value="1"/>
</dbReference>
<dbReference type="InterPro" id="IPR043502">
    <property type="entry name" value="DNA/RNA_pol_sf"/>
</dbReference>
<dbReference type="EMBL" id="JABAFA010000023">
    <property type="protein sequence ID" value="NMD99227.1"/>
    <property type="molecule type" value="Genomic_DNA"/>
</dbReference>
<reference evidence="4 5" key="1">
    <citation type="submission" date="2020-04" db="EMBL/GenBank/DDBJ databases">
        <authorList>
            <person name="Hitch T.C.A."/>
            <person name="Wylensek D."/>
            <person name="Clavel T."/>
        </authorList>
    </citation>
    <scope>NUCLEOTIDE SEQUENCE [LARGE SCALE GENOMIC DNA]</scope>
    <source>
        <strain evidence="4 5">PG-130-P53-12</strain>
    </source>
</reference>
<evidence type="ECO:0000256" key="2">
    <source>
        <dbReference type="SAM" id="MobiDB-lite"/>
    </source>
</evidence>
<dbReference type="PANTHER" id="PTHR11076:SF35">
    <property type="entry name" value="DNA REPAIR PROTEIN HOMOLOG YOBH"/>
    <property type="match status" value="1"/>
</dbReference>
<keyword evidence="5" id="KW-1185">Reference proteome</keyword>
<dbReference type="Gene3D" id="1.10.150.20">
    <property type="entry name" value="5' to 3' exonuclease, C-terminal subdomain"/>
    <property type="match status" value="1"/>
</dbReference>
<feature type="region of interest" description="Disordered" evidence="2">
    <location>
        <begin position="414"/>
        <end position="435"/>
    </location>
</feature>
<organism evidence="4 5">
    <name type="scientific">Selenomonas bovis</name>
    <dbReference type="NCBI Taxonomy" id="416586"/>
    <lineage>
        <taxon>Bacteria</taxon>
        <taxon>Bacillati</taxon>
        <taxon>Bacillota</taxon>
        <taxon>Negativicutes</taxon>
        <taxon>Selenomonadales</taxon>
        <taxon>Selenomonadaceae</taxon>
        <taxon>Selenomonas</taxon>
    </lineage>
</organism>
<dbReference type="GO" id="GO:0042276">
    <property type="term" value="P:error-prone translesion synthesis"/>
    <property type="evidence" value="ECO:0007669"/>
    <property type="project" value="TreeGrafter"/>
</dbReference>